<dbReference type="GO" id="GO:0000706">
    <property type="term" value="P:meiotic DNA double-strand break processing"/>
    <property type="evidence" value="ECO:0007669"/>
    <property type="project" value="TreeGrafter"/>
</dbReference>
<feature type="transmembrane region" description="Helical" evidence="3">
    <location>
        <begin position="76"/>
        <end position="94"/>
    </location>
</feature>
<dbReference type="GO" id="GO:0042138">
    <property type="term" value="P:meiotic DNA double-strand break formation"/>
    <property type="evidence" value="ECO:0007669"/>
    <property type="project" value="InterPro"/>
</dbReference>
<dbReference type="Gene3D" id="3.40.1360.10">
    <property type="match status" value="1"/>
</dbReference>
<dbReference type="GO" id="GO:0007131">
    <property type="term" value="P:reciprocal meiotic recombination"/>
    <property type="evidence" value="ECO:0007669"/>
    <property type="project" value="TreeGrafter"/>
</dbReference>
<reference evidence="5" key="2">
    <citation type="submission" date="2025-08" db="UniProtKB">
        <authorList>
            <consortium name="Ensembl"/>
        </authorList>
    </citation>
    <scope>IDENTIFICATION</scope>
</reference>
<keyword evidence="3" id="KW-1133">Transmembrane helix</keyword>
<dbReference type="Proteomes" id="UP000472272">
    <property type="component" value="Chromosome 6"/>
</dbReference>
<proteinExistence type="predicted"/>
<dbReference type="OMA" id="QYTMATA"/>
<evidence type="ECO:0000313" key="5">
    <source>
        <dbReference type="Ensembl" id="ENSPMRP00000005311.1"/>
    </source>
</evidence>
<dbReference type="InterPro" id="IPR036078">
    <property type="entry name" value="Spo11/TopoVI_A_sf"/>
</dbReference>
<sequence>MRSVFFTFQSMSFEAHRLTVPAIRWLGLLPSDFDRLSIPKTALIPLTKHDQSKLDSLNTRPYIAYQSAWKKEVCTFFYYLLFFELLELIFPLTLHRKNMLP</sequence>
<evidence type="ECO:0000256" key="3">
    <source>
        <dbReference type="SAM" id="Phobius"/>
    </source>
</evidence>
<reference evidence="5 6" key="1">
    <citation type="journal article" date="2019" name="Proc. Natl. Acad. Sci. U.S.A.">
        <title>Regulatory changes in pterin and carotenoid genes underlie balanced color polymorphisms in the wall lizard.</title>
        <authorList>
            <person name="Andrade P."/>
            <person name="Pinho C."/>
            <person name="Perez I de Lanuza G."/>
            <person name="Afonso S."/>
            <person name="Brejcha J."/>
            <person name="Rubin C.J."/>
            <person name="Wallerman O."/>
            <person name="Pereira P."/>
            <person name="Sabatino S.J."/>
            <person name="Bellati A."/>
            <person name="Pellitteri-Rosa D."/>
            <person name="Bosakova Z."/>
            <person name="Bunikis I."/>
            <person name="Carretero M.A."/>
            <person name="Feiner N."/>
            <person name="Marsik P."/>
            <person name="Pauperio F."/>
            <person name="Salvi D."/>
            <person name="Soler L."/>
            <person name="While G.M."/>
            <person name="Uller T."/>
            <person name="Font E."/>
            <person name="Andersson L."/>
            <person name="Carneiro M."/>
        </authorList>
    </citation>
    <scope>NUCLEOTIDE SEQUENCE</scope>
</reference>
<dbReference type="GO" id="GO:0000228">
    <property type="term" value="C:nuclear chromosome"/>
    <property type="evidence" value="ECO:0007669"/>
    <property type="project" value="TreeGrafter"/>
</dbReference>
<accession>A0A670I0D2</accession>
<reference evidence="5" key="3">
    <citation type="submission" date="2025-09" db="UniProtKB">
        <authorList>
            <consortium name="Ensembl"/>
        </authorList>
    </citation>
    <scope>IDENTIFICATION</scope>
</reference>
<keyword evidence="6" id="KW-1185">Reference proteome</keyword>
<evidence type="ECO:0000256" key="1">
    <source>
        <dbReference type="ARBA" id="ARBA00004123"/>
    </source>
</evidence>
<dbReference type="Pfam" id="PF21180">
    <property type="entry name" value="TOP6A-Spo11_Toprim"/>
    <property type="match status" value="1"/>
</dbReference>
<evidence type="ECO:0000259" key="4">
    <source>
        <dbReference type="Pfam" id="PF21180"/>
    </source>
</evidence>
<dbReference type="GO" id="GO:0003677">
    <property type="term" value="F:DNA binding"/>
    <property type="evidence" value="ECO:0007669"/>
    <property type="project" value="InterPro"/>
</dbReference>
<name>A0A670I0D2_PODMU</name>
<dbReference type="InterPro" id="IPR002815">
    <property type="entry name" value="Spo11/TopoVI_A"/>
</dbReference>
<dbReference type="PANTHER" id="PTHR10848:SF0">
    <property type="entry name" value="MEIOTIC RECOMBINATION PROTEIN SPO11"/>
    <property type="match status" value="1"/>
</dbReference>
<dbReference type="InterPro" id="IPR034136">
    <property type="entry name" value="TOPRIM_Topo6A/Spo11"/>
</dbReference>
<keyword evidence="3" id="KW-0812">Transmembrane</keyword>
<dbReference type="GO" id="GO:0003918">
    <property type="term" value="F:DNA topoisomerase type II (double strand cut, ATP-hydrolyzing) activity"/>
    <property type="evidence" value="ECO:0007669"/>
    <property type="project" value="InterPro"/>
</dbReference>
<feature type="domain" description="Topoisomerase 6 subunit A/Spo11 TOPRIM" evidence="4">
    <location>
        <begin position="7"/>
        <end position="76"/>
    </location>
</feature>
<dbReference type="PRINTS" id="PR01551">
    <property type="entry name" value="SPO11HOMOLOG"/>
</dbReference>
<comment type="subcellular location">
    <subcellularLocation>
        <location evidence="1">Nucleus</location>
    </subcellularLocation>
</comment>
<dbReference type="AlphaFoldDB" id="A0A670I0D2"/>
<dbReference type="SUPFAM" id="SSF56726">
    <property type="entry name" value="DNA topoisomerase IV, alpha subunit"/>
    <property type="match status" value="1"/>
</dbReference>
<dbReference type="PANTHER" id="PTHR10848">
    <property type="entry name" value="MEIOTIC RECOMBINATION PROTEIN SPO11"/>
    <property type="match status" value="1"/>
</dbReference>
<evidence type="ECO:0000313" key="6">
    <source>
        <dbReference type="Proteomes" id="UP000472272"/>
    </source>
</evidence>
<protein>
    <recommendedName>
        <fullName evidence="4">Topoisomerase 6 subunit A/Spo11 TOPRIM domain-containing protein</fullName>
    </recommendedName>
</protein>
<keyword evidence="3" id="KW-0472">Membrane</keyword>
<evidence type="ECO:0000256" key="2">
    <source>
        <dbReference type="ARBA" id="ARBA00023242"/>
    </source>
</evidence>
<dbReference type="InterPro" id="IPR013048">
    <property type="entry name" value="Meiotic_Spo11"/>
</dbReference>
<organism evidence="5 6">
    <name type="scientific">Podarcis muralis</name>
    <name type="common">Wall lizard</name>
    <name type="synonym">Lacerta muralis</name>
    <dbReference type="NCBI Taxonomy" id="64176"/>
    <lineage>
        <taxon>Eukaryota</taxon>
        <taxon>Metazoa</taxon>
        <taxon>Chordata</taxon>
        <taxon>Craniata</taxon>
        <taxon>Vertebrata</taxon>
        <taxon>Euteleostomi</taxon>
        <taxon>Lepidosauria</taxon>
        <taxon>Squamata</taxon>
        <taxon>Bifurcata</taxon>
        <taxon>Unidentata</taxon>
        <taxon>Episquamata</taxon>
        <taxon>Laterata</taxon>
        <taxon>Lacertibaenia</taxon>
        <taxon>Lacertidae</taxon>
        <taxon>Podarcis</taxon>
    </lineage>
</organism>
<dbReference type="Ensembl" id="ENSPMRT00000005662.1">
    <property type="protein sequence ID" value="ENSPMRP00000005311.1"/>
    <property type="gene ID" value="ENSPMRG00000003647.1"/>
</dbReference>
<keyword evidence="2" id="KW-0539">Nucleus</keyword>